<accession>A0AA88J0A9</accession>
<organism evidence="11 12">
    <name type="scientific">Channa striata</name>
    <name type="common">Snakehead murrel</name>
    <name type="synonym">Ophicephalus striatus</name>
    <dbReference type="NCBI Taxonomy" id="64152"/>
    <lineage>
        <taxon>Eukaryota</taxon>
        <taxon>Metazoa</taxon>
        <taxon>Chordata</taxon>
        <taxon>Craniata</taxon>
        <taxon>Vertebrata</taxon>
        <taxon>Euteleostomi</taxon>
        <taxon>Actinopterygii</taxon>
        <taxon>Neopterygii</taxon>
        <taxon>Teleostei</taxon>
        <taxon>Neoteleostei</taxon>
        <taxon>Acanthomorphata</taxon>
        <taxon>Anabantaria</taxon>
        <taxon>Anabantiformes</taxon>
        <taxon>Channoidei</taxon>
        <taxon>Channidae</taxon>
        <taxon>Channa</taxon>
    </lineage>
</organism>
<keyword evidence="6 10" id="KW-1133">Transmembrane helix</keyword>
<keyword evidence="7" id="KW-0333">Golgi apparatus</keyword>
<dbReference type="PANTHER" id="PTHR14647">
    <property type="entry name" value="GALACTOSE-3-O-SULFOTRANSFERASE"/>
    <property type="match status" value="1"/>
</dbReference>
<evidence type="ECO:0000256" key="9">
    <source>
        <dbReference type="ARBA" id="ARBA00023180"/>
    </source>
</evidence>
<reference evidence="11" key="1">
    <citation type="submission" date="2023-07" db="EMBL/GenBank/DDBJ databases">
        <title>Chromosome-level Genome Assembly of Striped Snakehead (Channa striata).</title>
        <authorList>
            <person name="Liu H."/>
        </authorList>
    </citation>
    <scope>NUCLEOTIDE SEQUENCE</scope>
    <source>
        <strain evidence="11">Gz</strain>
        <tissue evidence="11">Muscle</tissue>
    </source>
</reference>
<evidence type="ECO:0000313" key="12">
    <source>
        <dbReference type="Proteomes" id="UP001187415"/>
    </source>
</evidence>
<dbReference type="InterPro" id="IPR009729">
    <property type="entry name" value="Gal-3-0_sulfotransfrase"/>
</dbReference>
<evidence type="ECO:0000256" key="2">
    <source>
        <dbReference type="ARBA" id="ARBA00008124"/>
    </source>
</evidence>
<evidence type="ECO:0000313" key="11">
    <source>
        <dbReference type="EMBL" id="KAK2819149.1"/>
    </source>
</evidence>
<dbReference type="EMBL" id="JAUPFM010000020">
    <property type="protein sequence ID" value="KAK2819149.1"/>
    <property type="molecule type" value="Genomic_DNA"/>
</dbReference>
<protein>
    <recommendedName>
        <fullName evidence="13">Galactosylceramide sulfotransferase</fullName>
    </recommendedName>
</protein>
<sequence>MTNSYWTISRCLSAERAAGAGGGSPGKSGKQVFIWILKMFGIKGNKWISCMRGLILWFLLMNIMLVLYSMTNPVQMKNRVLQENRCPLSMARLLQKNVTQTTQSQPAERSPAVNIMFMKTHKTASSTILNILFRYGERHNLKFAFPDGSNDFFYPSPFLCSHVKDYRPGDCFNIVCNHMRFNHKEVAKLLPPDAVYITILRNPADLFESSFHYYHRTIPLTWRVTGENKLEKFLSDPQNFYRPDAYNSFYLKNLLLFDFGFDNNLDADDPRVMKTIQNLSERFDLVLMAEYFEESLILLKDKLRWTMDDILYFKLNARKNSSVSQLTPELRAKALEWNGADWKLYQHFHAIFWTKVEAYGREKMKQEVQELRRRNAEMKAICVEVVF</sequence>
<dbReference type="SUPFAM" id="SSF52540">
    <property type="entry name" value="P-loop containing nucleoside triphosphate hydrolases"/>
    <property type="match status" value="1"/>
</dbReference>
<evidence type="ECO:0000256" key="10">
    <source>
        <dbReference type="SAM" id="Phobius"/>
    </source>
</evidence>
<evidence type="ECO:0000256" key="7">
    <source>
        <dbReference type="ARBA" id="ARBA00023034"/>
    </source>
</evidence>
<feature type="transmembrane region" description="Helical" evidence="10">
    <location>
        <begin position="47"/>
        <end position="70"/>
    </location>
</feature>
<keyword evidence="4 10" id="KW-0812">Transmembrane</keyword>
<dbReference type="GO" id="GO:0042552">
    <property type="term" value="P:myelination"/>
    <property type="evidence" value="ECO:0007669"/>
    <property type="project" value="TreeGrafter"/>
</dbReference>
<evidence type="ECO:0000256" key="6">
    <source>
        <dbReference type="ARBA" id="ARBA00022989"/>
    </source>
</evidence>
<evidence type="ECO:0000256" key="8">
    <source>
        <dbReference type="ARBA" id="ARBA00023136"/>
    </source>
</evidence>
<comment type="similarity">
    <text evidence="2">Belongs to the galactose-3-O-sulfotransferase family.</text>
</comment>
<dbReference type="GO" id="GO:0000139">
    <property type="term" value="C:Golgi membrane"/>
    <property type="evidence" value="ECO:0007669"/>
    <property type="project" value="UniProtKB-SubCell"/>
</dbReference>
<dbReference type="Proteomes" id="UP001187415">
    <property type="component" value="Unassembled WGS sequence"/>
</dbReference>
<name>A0AA88J0A9_CHASR</name>
<keyword evidence="8 10" id="KW-0472">Membrane</keyword>
<evidence type="ECO:0000256" key="3">
    <source>
        <dbReference type="ARBA" id="ARBA00022679"/>
    </source>
</evidence>
<proteinExistence type="inferred from homology"/>
<keyword evidence="3" id="KW-0808">Transferase</keyword>
<gene>
    <name evidence="11" type="ORF">Q5P01_024710</name>
</gene>
<dbReference type="GO" id="GO:0001733">
    <property type="term" value="F:galactosylceramide sulfotransferase activity"/>
    <property type="evidence" value="ECO:0007669"/>
    <property type="project" value="InterPro"/>
</dbReference>
<keyword evidence="12" id="KW-1185">Reference proteome</keyword>
<dbReference type="Gene3D" id="3.40.50.300">
    <property type="entry name" value="P-loop containing nucleotide triphosphate hydrolases"/>
    <property type="match status" value="1"/>
</dbReference>
<dbReference type="PANTHER" id="PTHR14647:SF56">
    <property type="entry name" value="GALACTOSYLCERAMIDE SULFOTRANSFERASE"/>
    <property type="match status" value="1"/>
</dbReference>
<comment type="subcellular location">
    <subcellularLocation>
        <location evidence="1">Golgi apparatus membrane</location>
        <topology evidence="1">Single-pass type II membrane protein</topology>
    </subcellularLocation>
</comment>
<comment type="caution">
    <text evidence="11">The sequence shown here is derived from an EMBL/GenBank/DDBJ whole genome shotgun (WGS) entry which is preliminary data.</text>
</comment>
<evidence type="ECO:0008006" key="13">
    <source>
        <dbReference type="Google" id="ProtNLM"/>
    </source>
</evidence>
<dbReference type="Pfam" id="PF06990">
    <property type="entry name" value="Gal-3-0_sulfotr"/>
    <property type="match status" value="1"/>
</dbReference>
<evidence type="ECO:0000256" key="1">
    <source>
        <dbReference type="ARBA" id="ARBA00004323"/>
    </source>
</evidence>
<evidence type="ECO:0000256" key="4">
    <source>
        <dbReference type="ARBA" id="ARBA00022692"/>
    </source>
</evidence>
<dbReference type="GO" id="GO:0006682">
    <property type="term" value="P:galactosylceramide biosynthetic process"/>
    <property type="evidence" value="ECO:0007669"/>
    <property type="project" value="TreeGrafter"/>
</dbReference>
<keyword evidence="9" id="KW-0325">Glycoprotein</keyword>
<dbReference type="AlphaFoldDB" id="A0AA88J0A9"/>
<evidence type="ECO:0000256" key="5">
    <source>
        <dbReference type="ARBA" id="ARBA00022968"/>
    </source>
</evidence>
<dbReference type="FunFam" id="3.40.50.300:FF:000807">
    <property type="entry name" value="galactosylceramide sulfotransferase isoform X1"/>
    <property type="match status" value="1"/>
</dbReference>
<keyword evidence="5" id="KW-0735">Signal-anchor</keyword>
<dbReference type="InterPro" id="IPR027417">
    <property type="entry name" value="P-loop_NTPase"/>
</dbReference>